<accession>A0A376BAI1</accession>
<feature type="compositionally biased region" description="Low complexity" evidence="1">
    <location>
        <begin position="269"/>
        <end position="281"/>
    </location>
</feature>
<feature type="transmembrane region" description="Helical" evidence="2">
    <location>
        <begin position="545"/>
        <end position="569"/>
    </location>
</feature>
<feature type="region of interest" description="Disordered" evidence="1">
    <location>
        <begin position="235"/>
        <end position="281"/>
    </location>
</feature>
<sequence>MISLDYSQYPNEPIQDVHSNNSSDSAAKLLRSSITNNDITSITSANLTPDNITSSVAANNKDNRNKSAYQNPLQNTKQINTNKRNSVTFNDSGQNPVGNINNMAFIANTQTTKNNKNSLSNLNSNNIGKSFEDYNQFEKDNELSLNPYSLAPSTIPPFALEANFNKLQLKNPQRISDADMLNRIDPRIKLKDPFLVSNNNNAWVVFTSKIGSNTSYSYDKKVHYKKGAKSFDTYKIDKNRKSNNGVEHKNNSSSGFSVSRKSTRVAPTSQPSSSSLSYSSLSKGSSSSNECNLEKLASEVFVDLEGEWGGKKRLEAVLNGPDLATHQFKNDKERRQWNSYAHQIRDLYYSNDKKKRSSQRFSVGNKEKLQEYLNRQFSERNGGRPIFNFRKKRKLRPYLKRLLFDNRYFLLSLRLSIGVFCVVSLALAVRIFDISRSDIESIDFRLTQQPSTIMTICVSTIALAYIIYIAYDEFTGQPLGLRDPLGKLRLLLLDLLFIIFSSANLALSFNTMLDHRWACHPLTSQEIATKDDLPKIGFLCRKQKALSSFLFVVLFFWISTFTLSIVRVVSRVSGQPD</sequence>
<evidence type="ECO:0008006" key="5">
    <source>
        <dbReference type="Google" id="ProtNLM"/>
    </source>
</evidence>
<feature type="transmembrane region" description="Helical" evidence="2">
    <location>
        <begin position="491"/>
        <end position="509"/>
    </location>
</feature>
<feature type="region of interest" description="Disordered" evidence="1">
    <location>
        <begin position="1"/>
        <end position="23"/>
    </location>
</feature>
<evidence type="ECO:0000313" key="3">
    <source>
        <dbReference type="EMBL" id="SSD61554.1"/>
    </source>
</evidence>
<name>A0A376BAI1_9ASCO</name>
<evidence type="ECO:0000313" key="4">
    <source>
        <dbReference type="Proteomes" id="UP000262825"/>
    </source>
</evidence>
<feature type="compositionally biased region" description="Polar residues" evidence="1">
    <location>
        <begin position="1"/>
        <end position="10"/>
    </location>
</feature>
<dbReference type="GO" id="GO:0000324">
    <property type="term" value="C:fungal-type vacuole"/>
    <property type="evidence" value="ECO:0007669"/>
    <property type="project" value="TreeGrafter"/>
</dbReference>
<feature type="transmembrane region" description="Helical" evidence="2">
    <location>
        <begin position="408"/>
        <end position="432"/>
    </location>
</feature>
<dbReference type="EMBL" id="UFAJ01000758">
    <property type="protein sequence ID" value="SSD61554.1"/>
    <property type="molecule type" value="Genomic_DNA"/>
</dbReference>
<organism evidence="3 4">
    <name type="scientific">Saccharomycodes ludwigii</name>
    <dbReference type="NCBI Taxonomy" id="36035"/>
    <lineage>
        <taxon>Eukaryota</taxon>
        <taxon>Fungi</taxon>
        <taxon>Dikarya</taxon>
        <taxon>Ascomycota</taxon>
        <taxon>Saccharomycotina</taxon>
        <taxon>Saccharomycetes</taxon>
        <taxon>Saccharomycodales</taxon>
        <taxon>Saccharomycodaceae</taxon>
        <taxon>Saccharomycodes</taxon>
    </lineage>
</organism>
<gene>
    <name evidence="3" type="ORF">SCODWIG_03315</name>
</gene>
<dbReference type="Proteomes" id="UP000262825">
    <property type="component" value="Unassembled WGS sequence"/>
</dbReference>
<protein>
    <recommendedName>
        <fullName evidence="5">Regulator of phospholipase D SRF1</fullName>
    </recommendedName>
</protein>
<dbReference type="AlphaFoldDB" id="A0A376BAI1"/>
<dbReference type="GO" id="GO:0071944">
    <property type="term" value="C:cell periphery"/>
    <property type="evidence" value="ECO:0007669"/>
    <property type="project" value="TreeGrafter"/>
</dbReference>
<dbReference type="PANTHER" id="PTHR36819:SF1">
    <property type="entry name" value="REGULATOR OF PHOSPHOLIPASE D SRF1"/>
    <property type="match status" value="1"/>
</dbReference>
<evidence type="ECO:0000256" key="2">
    <source>
        <dbReference type="SAM" id="Phobius"/>
    </source>
</evidence>
<keyword evidence="2" id="KW-0472">Membrane</keyword>
<dbReference type="VEuPathDB" id="FungiDB:SCODWIG_03315"/>
<keyword evidence="4" id="KW-1185">Reference proteome</keyword>
<proteinExistence type="predicted"/>
<dbReference type="InterPro" id="IPR037737">
    <property type="entry name" value="Srf1"/>
</dbReference>
<keyword evidence="2" id="KW-0812">Transmembrane</keyword>
<dbReference type="OrthoDB" id="2589563at2759"/>
<keyword evidence="2" id="KW-1133">Transmembrane helix</keyword>
<feature type="region of interest" description="Disordered" evidence="1">
    <location>
        <begin position="54"/>
        <end position="95"/>
    </location>
</feature>
<dbReference type="PANTHER" id="PTHR36819">
    <property type="entry name" value="REGULATOR OF PHOSPHOLIPASE D SRF1"/>
    <property type="match status" value="1"/>
</dbReference>
<evidence type="ECO:0000256" key="1">
    <source>
        <dbReference type="SAM" id="MobiDB-lite"/>
    </source>
</evidence>
<feature type="transmembrane region" description="Helical" evidence="2">
    <location>
        <begin position="453"/>
        <end position="471"/>
    </location>
</feature>
<feature type="compositionally biased region" description="Basic and acidic residues" evidence="1">
    <location>
        <begin position="235"/>
        <end position="250"/>
    </location>
</feature>
<feature type="compositionally biased region" description="Polar residues" evidence="1">
    <location>
        <begin position="251"/>
        <end position="268"/>
    </location>
</feature>
<reference evidence="4" key="1">
    <citation type="submission" date="2018-06" db="EMBL/GenBank/DDBJ databases">
        <authorList>
            <person name="Guldener U."/>
        </authorList>
    </citation>
    <scope>NUCLEOTIDE SEQUENCE [LARGE SCALE GENOMIC DNA]</scope>
    <source>
        <strain evidence="4">UTAD17</strain>
    </source>
</reference>